<dbReference type="Gene3D" id="3.40.109.30">
    <property type="entry name" value="putative nitroreductase (tm1586), domain 2"/>
    <property type="match status" value="1"/>
</dbReference>
<protein>
    <recommendedName>
        <fullName evidence="1">Putative nitroreductase TM1586 domain-containing protein</fullName>
    </recommendedName>
</protein>
<feature type="domain" description="Putative nitroreductase TM1586" evidence="1">
    <location>
        <begin position="2"/>
        <end position="213"/>
    </location>
</feature>
<dbReference type="HOGENOM" id="CLU_070562_2_0_11"/>
<dbReference type="EMBL" id="ADMD01000007">
    <property type="protein sequence ID" value="EJZ83868.1"/>
    <property type="molecule type" value="Genomic_DNA"/>
</dbReference>
<dbReference type="Proteomes" id="UP000006069">
    <property type="component" value="Unassembled WGS sequence"/>
</dbReference>
<dbReference type="eggNOG" id="COG0778">
    <property type="taxonomic scope" value="Bacteria"/>
</dbReference>
<dbReference type="AlphaFoldDB" id="K0YKT0"/>
<comment type="caution">
    <text evidence="2">The sequence shown here is derived from an EMBL/GenBank/DDBJ whole genome shotgun (WGS) entry which is preliminary data.</text>
</comment>
<keyword evidence="3" id="KW-1185">Reference proteome</keyword>
<gene>
    <name evidence="2" type="ORF">HMPREF9451_01390</name>
</gene>
<dbReference type="OrthoDB" id="9814075at2"/>
<evidence type="ECO:0000259" key="1">
    <source>
        <dbReference type="Pfam" id="PF14512"/>
    </source>
</evidence>
<dbReference type="Gene3D" id="3.40.109.10">
    <property type="entry name" value="NADH Oxidase"/>
    <property type="match status" value="1"/>
</dbReference>
<organism evidence="2 3">
    <name type="scientific">Slackia piriformis YIT 12062</name>
    <dbReference type="NCBI Taxonomy" id="742818"/>
    <lineage>
        <taxon>Bacteria</taxon>
        <taxon>Bacillati</taxon>
        <taxon>Actinomycetota</taxon>
        <taxon>Coriobacteriia</taxon>
        <taxon>Eggerthellales</taxon>
        <taxon>Eggerthellaceae</taxon>
        <taxon>Slackia</taxon>
    </lineage>
</organism>
<dbReference type="GO" id="GO:0016491">
    <property type="term" value="F:oxidoreductase activity"/>
    <property type="evidence" value="ECO:0007669"/>
    <property type="project" value="InterPro"/>
</dbReference>
<proteinExistence type="predicted"/>
<dbReference type="SUPFAM" id="SSF55469">
    <property type="entry name" value="FMN-dependent nitroreductase-like"/>
    <property type="match status" value="1"/>
</dbReference>
<dbReference type="Pfam" id="PF14512">
    <property type="entry name" value="TM1586_NiRdase"/>
    <property type="match status" value="1"/>
</dbReference>
<dbReference type="RefSeq" id="WP_009139587.1">
    <property type="nucleotide sequence ID" value="NZ_JH815198.1"/>
</dbReference>
<dbReference type="InterPro" id="IPR000415">
    <property type="entry name" value="Nitroreductase-like"/>
</dbReference>
<accession>K0YKT0</accession>
<dbReference type="PATRIC" id="fig|742818.3.peg.1465"/>
<dbReference type="InterPro" id="IPR029478">
    <property type="entry name" value="TM1586_NiRdase"/>
</dbReference>
<evidence type="ECO:0000313" key="2">
    <source>
        <dbReference type="EMBL" id="EJZ83868.1"/>
    </source>
</evidence>
<dbReference type="InParanoid" id="K0YKT0"/>
<sequence length="223" mass="24864">MDLMQAIEERHAVRSYRDKPLSHEAVAHLEKVIARCNAEGGLRFQLVRECPSAFSRLASYGMFKGVRDCIAFVGRQEDGLEEKIGYYGELIALEAQRAGLNSCWVALTYRKKHLKARIGPDETCPCVLAIGYGANQGKSHVTKSLEKLCRCDENPAPDWFIAGARAAQLAPTAMNRQRFLIELNEKTVHISSLGGPCTAIDLGIVKRHFEIGAQSVLPSWHWR</sequence>
<reference evidence="2 3" key="1">
    <citation type="submission" date="2012-08" db="EMBL/GenBank/DDBJ databases">
        <title>The Genome Sequence of Slackia piriformis YIT 12062.</title>
        <authorList>
            <consortium name="The Broad Institute Genome Sequencing Platform"/>
            <person name="Earl A."/>
            <person name="Ward D."/>
            <person name="Feldgarden M."/>
            <person name="Gevers D."/>
            <person name="Morotomi M."/>
            <person name="Walker B."/>
            <person name="Young S.K."/>
            <person name="Zeng Q."/>
            <person name="Gargeya S."/>
            <person name="Fitzgerald M."/>
            <person name="Haas B."/>
            <person name="Abouelleil A."/>
            <person name="Alvarado L."/>
            <person name="Arachchi H.M."/>
            <person name="Berlin A.M."/>
            <person name="Chapman S.B."/>
            <person name="Goldberg J."/>
            <person name="Griggs A."/>
            <person name="Gujja S."/>
            <person name="Hansen M."/>
            <person name="Howarth C."/>
            <person name="Imamovic A."/>
            <person name="Larimer J."/>
            <person name="McCowen C."/>
            <person name="Montmayeur A."/>
            <person name="Murphy C."/>
            <person name="Neiman D."/>
            <person name="Pearson M."/>
            <person name="Priest M."/>
            <person name="Roberts A."/>
            <person name="Saif S."/>
            <person name="Shea T."/>
            <person name="Sisk P."/>
            <person name="Sykes S."/>
            <person name="Wortman J."/>
            <person name="Nusbaum C."/>
            <person name="Birren B."/>
        </authorList>
    </citation>
    <scope>NUCLEOTIDE SEQUENCE [LARGE SCALE GENOMIC DNA]</scope>
    <source>
        <strain evidence="2 3">YIT 12062</strain>
    </source>
</reference>
<evidence type="ECO:0000313" key="3">
    <source>
        <dbReference type="Proteomes" id="UP000006069"/>
    </source>
</evidence>
<name>K0YKT0_9ACTN</name>